<dbReference type="Gene3D" id="3.40.50.2300">
    <property type="match status" value="2"/>
</dbReference>
<dbReference type="EMBL" id="LT670849">
    <property type="protein sequence ID" value="SHN77999.1"/>
    <property type="molecule type" value="Genomic_DNA"/>
</dbReference>
<dbReference type="InterPro" id="IPR007487">
    <property type="entry name" value="ABC_transpt-TYRBP-like"/>
</dbReference>
<dbReference type="PANTHER" id="PTHR35271:SF1">
    <property type="entry name" value="ABC TRANSPORTER, SUBSTRATE-BINDING LIPOPROTEIN"/>
    <property type="match status" value="1"/>
</dbReference>
<sequence length="327" mass="35693">MRRREFITLVGGAAALPLAAQAQQPEHPTRIGLLPLGFPSNSYDQSLVEALRQGMRKVGLIENRNVTIDIVWVSKETDFPDAVRELVQRGAKLLVTAGSSASAAARQYTSTIPIIFVSVGNPVGIGLVQGLSRPGGNATGLTDVLGDLSSKYVDFALQLGKPQTPAYYLWYTEWPDRQRRLQATERATQSVGAKLQSRGIRDLDEANDVLASMKNDGARVILIQPSPFTYRHRNQIIDSAMNHGLGTIFSWSFASREGALIAYGPDFPYMYRRVGAYVEQILAGVKPADLPVEEPTKFELVINLHTARALGLAIPPTLLALANDVIE</sequence>
<dbReference type="CDD" id="cd06325">
    <property type="entry name" value="PBP1_ABC_unchar_transporter"/>
    <property type="match status" value="1"/>
</dbReference>
<dbReference type="PANTHER" id="PTHR35271">
    <property type="entry name" value="ABC TRANSPORTER, SUBSTRATE-BINDING LIPOPROTEIN-RELATED"/>
    <property type="match status" value="1"/>
</dbReference>
<keyword evidence="2" id="KW-1185">Reference proteome</keyword>
<evidence type="ECO:0000313" key="2">
    <source>
        <dbReference type="Proteomes" id="UP000184096"/>
    </source>
</evidence>
<gene>
    <name evidence="1" type="ORF">SAMN05444170_3547</name>
</gene>
<dbReference type="OrthoDB" id="9776955at2"/>
<name>A0A1M7U4R5_9BRAD</name>
<organism evidence="1 2">
    <name type="scientific">Bradyrhizobium erythrophlei</name>
    <dbReference type="NCBI Taxonomy" id="1437360"/>
    <lineage>
        <taxon>Bacteria</taxon>
        <taxon>Pseudomonadati</taxon>
        <taxon>Pseudomonadota</taxon>
        <taxon>Alphaproteobacteria</taxon>
        <taxon>Hyphomicrobiales</taxon>
        <taxon>Nitrobacteraceae</taxon>
        <taxon>Bradyrhizobium</taxon>
    </lineage>
</organism>
<dbReference type="AlphaFoldDB" id="A0A1M7U4R5"/>
<accession>A0A1M7U4R5</accession>
<dbReference type="Pfam" id="PF04392">
    <property type="entry name" value="ABC_sub_bind"/>
    <property type="match status" value="1"/>
</dbReference>
<evidence type="ECO:0000313" key="1">
    <source>
        <dbReference type="EMBL" id="SHN77999.1"/>
    </source>
</evidence>
<dbReference type="Proteomes" id="UP000184096">
    <property type="component" value="Chromosome I"/>
</dbReference>
<proteinExistence type="predicted"/>
<dbReference type="RefSeq" id="WP_072819561.1">
    <property type="nucleotide sequence ID" value="NZ_LT670849.1"/>
</dbReference>
<protein>
    <submittedName>
        <fullName evidence="1">Putative ABC transport system substrate-binding protein</fullName>
    </submittedName>
</protein>
<reference evidence="2" key="1">
    <citation type="submission" date="2016-11" db="EMBL/GenBank/DDBJ databases">
        <authorList>
            <person name="Varghese N."/>
            <person name="Submissions S."/>
        </authorList>
    </citation>
    <scope>NUCLEOTIDE SEQUENCE [LARGE SCALE GENOMIC DNA]</scope>
    <source>
        <strain evidence="2">GAS401</strain>
    </source>
</reference>